<feature type="transmembrane region" description="Helical" evidence="1">
    <location>
        <begin position="117"/>
        <end position="141"/>
    </location>
</feature>
<keyword evidence="1" id="KW-0472">Membrane</keyword>
<feature type="transmembrane region" description="Helical" evidence="1">
    <location>
        <begin position="91"/>
        <end position="111"/>
    </location>
</feature>
<evidence type="ECO:0000256" key="1">
    <source>
        <dbReference type="SAM" id="Phobius"/>
    </source>
</evidence>
<reference evidence="3 4" key="1">
    <citation type="journal article" date="2019" name="Int. J. Syst. Evol. Microbiol.">
        <title>The Global Catalogue of Microorganisms (GCM) 10K type strain sequencing project: providing services to taxonomists for standard genome sequencing and annotation.</title>
        <authorList>
            <consortium name="The Broad Institute Genomics Platform"/>
            <consortium name="The Broad Institute Genome Sequencing Center for Infectious Disease"/>
            <person name="Wu L."/>
            <person name="Ma J."/>
        </authorList>
    </citation>
    <scope>NUCLEOTIDE SEQUENCE [LARGE SCALE GENOMIC DNA]</scope>
    <source>
        <strain evidence="3 4">CGMCC 1.12563</strain>
    </source>
</reference>
<name>A0ABD6ASC6_9EURY</name>
<sequence>MATATARQAASTPDVTMVDPRAPRFGQALTASGMVLGIALTPAFVYAVATVLVLAVVSGWRVDAYATLWRRGMLPLVGRPADREPAAPHRFARLVGAGMTLLASLAFLAGFALVGSVLAAVVAVLAGLAAVTGICVGCRFYRQVSFVRRLGLV</sequence>
<dbReference type="InterPro" id="IPR025508">
    <property type="entry name" value="DUF4395"/>
</dbReference>
<organism evidence="3 4">
    <name type="scientific">Halomarina rubra</name>
    <dbReference type="NCBI Taxonomy" id="2071873"/>
    <lineage>
        <taxon>Archaea</taxon>
        <taxon>Methanobacteriati</taxon>
        <taxon>Methanobacteriota</taxon>
        <taxon>Stenosarchaea group</taxon>
        <taxon>Halobacteria</taxon>
        <taxon>Halobacteriales</taxon>
        <taxon>Natronomonadaceae</taxon>
        <taxon>Halomarina</taxon>
    </lineage>
</organism>
<gene>
    <name evidence="3" type="ORF">ACFSBT_04740</name>
</gene>
<keyword evidence="4" id="KW-1185">Reference proteome</keyword>
<dbReference type="RefSeq" id="WP_250872557.1">
    <property type="nucleotide sequence ID" value="NZ_JALXFV010000002.1"/>
</dbReference>
<dbReference type="EMBL" id="JBHUDC010000002">
    <property type="protein sequence ID" value="MFD1512587.1"/>
    <property type="molecule type" value="Genomic_DNA"/>
</dbReference>
<accession>A0ABD6ASC6</accession>
<protein>
    <submittedName>
        <fullName evidence="3">DUF4395 family protein</fullName>
    </submittedName>
</protein>
<dbReference type="Pfam" id="PF14340">
    <property type="entry name" value="DUF4395"/>
    <property type="match status" value="1"/>
</dbReference>
<keyword evidence="1" id="KW-1133">Transmembrane helix</keyword>
<evidence type="ECO:0000259" key="2">
    <source>
        <dbReference type="Pfam" id="PF14340"/>
    </source>
</evidence>
<keyword evidence="1" id="KW-0812">Transmembrane</keyword>
<feature type="domain" description="DUF4395" evidence="2">
    <location>
        <begin position="18"/>
        <end position="144"/>
    </location>
</feature>
<dbReference type="Proteomes" id="UP001597187">
    <property type="component" value="Unassembled WGS sequence"/>
</dbReference>
<comment type="caution">
    <text evidence="3">The sequence shown here is derived from an EMBL/GenBank/DDBJ whole genome shotgun (WGS) entry which is preliminary data.</text>
</comment>
<evidence type="ECO:0000313" key="3">
    <source>
        <dbReference type="EMBL" id="MFD1512587.1"/>
    </source>
</evidence>
<proteinExistence type="predicted"/>
<dbReference type="AlphaFoldDB" id="A0ABD6ASC6"/>
<feature type="transmembrane region" description="Helical" evidence="1">
    <location>
        <begin position="43"/>
        <end position="62"/>
    </location>
</feature>
<evidence type="ECO:0000313" key="4">
    <source>
        <dbReference type="Proteomes" id="UP001597187"/>
    </source>
</evidence>